<feature type="transmembrane region" description="Helical" evidence="8">
    <location>
        <begin position="374"/>
        <end position="393"/>
    </location>
</feature>
<evidence type="ECO:0000313" key="11">
    <source>
        <dbReference type="Proteomes" id="UP000239649"/>
    </source>
</evidence>
<dbReference type="OrthoDB" id="28208at2759"/>
<protein>
    <submittedName>
        <fullName evidence="10">Sodium-coupled neutral amino acid transporter 1</fullName>
    </submittedName>
</protein>
<evidence type="ECO:0000256" key="8">
    <source>
        <dbReference type="SAM" id="Phobius"/>
    </source>
</evidence>
<accession>A0A2P6UZK3</accession>
<evidence type="ECO:0000313" key="10">
    <source>
        <dbReference type="EMBL" id="PSC67259.1"/>
    </source>
</evidence>
<dbReference type="Proteomes" id="UP000239649">
    <property type="component" value="Unassembled WGS sequence"/>
</dbReference>
<keyword evidence="4 8" id="KW-0812">Transmembrane</keyword>
<proteinExistence type="inferred from homology"/>
<organism evidence="10 11">
    <name type="scientific">Micractinium conductrix</name>
    <dbReference type="NCBI Taxonomy" id="554055"/>
    <lineage>
        <taxon>Eukaryota</taxon>
        <taxon>Viridiplantae</taxon>
        <taxon>Chlorophyta</taxon>
        <taxon>core chlorophytes</taxon>
        <taxon>Trebouxiophyceae</taxon>
        <taxon>Chlorellales</taxon>
        <taxon>Chlorellaceae</taxon>
        <taxon>Chlorella clade</taxon>
        <taxon>Micractinium</taxon>
    </lineage>
</organism>
<feature type="transmembrane region" description="Helical" evidence="8">
    <location>
        <begin position="148"/>
        <end position="174"/>
    </location>
</feature>
<feature type="transmembrane region" description="Helical" evidence="8">
    <location>
        <begin position="427"/>
        <end position="446"/>
    </location>
</feature>
<comment type="caution">
    <text evidence="10">The sequence shown here is derived from an EMBL/GenBank/DDBJ whole genome shotgun (WGS) entry which is preliminary data.</text>
</comment>
<evidence type="ECO:0000256" key="7">
    <source>
        <dbReference type="ARBA" id="ARBA00023136"/>
    </source>
</evidence>
<dbReference type="Pfam" id="PF01490">
    <property type="entry name" value="Aa_trans"/>
    <property type="match status" value="1"/>
</dbReference>
<keyword evidence="5" id="KW-0029">Amino-acid transport</keyword>
<evidence type="ECO:0000256" key="3">
    <source>
        <dbReference type="ARBA" id="ARBA00022448"/>
    </source>
</evidence>
<dbReference type="PANTHER" id="PTHR22950:SF458">
    <property type="entry name" value="SODIUM-COUPLED NEUTRAL AMINO ACID TRANSPORTER 11-RELATED"/>
    <property type="match status" value="1"/>
</dbReference>
<evidence type="ECO:0000256" key="5">
    <source>
        <dbReference type="ARBA" id="ARBA00022970"/>
    </source>
</evidence>
<dbReference type="AlphaFoldDB" id="A0A2P6UZK3"/>
<comment type="subcellular location">
    <subcellularLocation>
        <location evidence="1">Membrane</location>
        <topology evidence="1">Multi-pass membrane protein</topology>
    </subcellularLocation>
</comment>
<name>A0A2P6UZK3_9CHLO</name>
<reference evidence="10 11" key="1">
    <citation type="journal article" date="2018" name="Plant J.">
        <title>Genome sequences of Chlorella sorokiniana UTEX 1602 and Micractinium conductrix SAG 241.80: implications to maltose excretion by a green alga.</title>
        <authorList>
            <person name="Arriola M.B."/>
            <person name="Velmurugan N."/>
            <person name="Zhang Y."/>
            <person name="Plunkett M.H."/>
            <person name="Hondzo H."/>
            <person name="Barney B.M."/>
        </authorList>
    </citation>
    <scope>NUCLEOTIDE SEQUENCE [LARGE SCALE GENOMIC DNA]</scope>
    <source>
        <strain evidence="10 11">SAG 241.80</strain>
    </source>
</reference>
<feature type="transmembrane region" description="Helical" evidence="8">
    <location>
        <begin position="199"/>
        <end position="220"/>
    </location>
</feature>
<evidence type="ECO:0000256" key="1">
    <source>
        <dbReference type="ARBA" id="ARBA00004141"/>
    </source>
</evidence>
<evidence type="ECO:0000256" key="4">
    <source>
        <dbReference type="ARBA" id="ARBA00022692"/>
    </source>
</evidence>
<dbReference type="EMBL" id="LHPF02000070">
    <property type="protein sequence ID" value="PSC67259.1"/>
    <property type="molecule type" value="Genomic_DNA"/>
</dbReference>
<dbReference type="STRING" id="554055.A0A2P6UZK3"/>
<evidence type="ECO:0000256" key="6">
    <source>
        <dbReference type="ARBA" id="ARBA00022989"/>
    </source>
</evidence>
<dbReference type="GO" id="GO:0016020">
    <property type="term" value="C:membrane"/>
    <property type="evidence" value="ECO:0007669"/>
    <property type="project" value="UniProtKB-SubCell"/>
</dbReference>
<feature type="transmembrane region" description="Helical" evidence="8">
    <location>
        <begin position="347"/>
        <end position="368"/>
    </location>
</feature>
<evidence type="ECO:0000259" key="9">
    <source>
        <dbReference type="Pfam" id="PF01490"/>
    </source>
</evidence>
<keyword evidence="7 8" id="KW-0472">Membrane</keyword>
<comment type="similarity">
    <text evidence="2">Belongs to the amino acid/polyamine transporter 2 family.</text>
</comment>
<sequence length="447" mass="45364">MGTAGCAVSLAKATLGVGVVALPRVFLLLGALPAAAACAGVAALGYASCRALAVGTRHTGQATYSGVLAAQLGAGAAAALDLAMVVSCWGAEAVYLVAAGDALQLRGGAPSVHGGARAALATRAVALPALCLLVVAPLVSFRRLQQTAVASVLGVTAVTAWACAALYLAGLLALKGEVQPVGLWPDLELLAGQPWPRGALQLAASINIILCAFMCQHAFLPVVRELELRAPPRRMARAAGGAMALAFALMLLLACASEAVFGRQLNQDVLRNFSADGIRDLLHERYAGPATALAFGVRGAYLVSILSCFPLEMQPMRESLARLRHPHTSYYSLQEAEELGGSGGWRFYAATYAALAGACALAIVAPSIWEPLELLGATAGAAIAFVLPGVLAASMAGWRLRGGGAADEGPIAPLSVSSEAGTARTGLLLMLAGLLLAVAGIAKAVFA</sequence>
<evidence type="ECO:0000256" key="2">
    <source>
        <dbReference type="ARBA" id="ARBA00008066"/>
    </source>
</evidence>
<feature type="transmembrane region" description="Helical" evidence="8">
    <location>
        <begin position="241"/>
        <end position="261"/>
    </location>
</feature>
<feature type="transmembrane region" description="Helical" evidence="8">
    <location>
        <begin position="118"/>
        <end position="141"/>
    </location>
</feature>
<keyword evidence="3" id="KW-0813">Transport</keyword>
<dbReference type="InterPro" id="IPR013057">
    <property type="entry name" value="AA_transpt_TM"/>
</dbReference>
<gene>
    <name evidence="10" type="ORF">C2E20_9063</name>
</gene>
<feature type="transmembrane region" description="Helical" evidence="8">
    <location>
        <begin position="68"/>
        <end position="98"/>
    </location>
</feature>
<feature type="transmembrane region" description="Helical" evidence="8">
    <location>
        <begin position="26"/>
        <end position="47"/>
    </location>
</feature>
<dbReference type="GO" id="GO:0015179">
    <property type="term" value="F:L-amino acid transmembrane transporter activity"/>
    <property type="evidence" value="ECO:0007669"/>
    <property type="project" value="TreeGrafter"/>
</dbReference>
<dbReference type="PANTHER" id="PTHR22950">
    <property type="entry name" value="AMINO ACID TRANSPORTER"/>
    <property type="match status" value="1"/>
</dbReference>
<keyword evidence="6 8" id="KW-1133">Transmembrane helix</keyword>
<keyword evidence="11" id="KW-1185">Reference proteome</keyword>
<feature type="domain" description="Amino acid transporter transmembrane" evidence="9">
    <location>
        <begin position="7"/>
        <end position="391"/>
    </location>
</feature>